<feature type="region of interest" description="Disordered" evidence="1">
    <location>
        <begin position="1"/>
        <end position="24"/>
    </location>
</feature>
<keyword evidence="3" id="KW-1185">Reference proteome</keyword>
<gene>
    <name evidence="2" type="ORF">P9847_11620</name>
</gene>
<sequence length="97" mass="11158">MNKPYPSPSTASEPAWIASGPAAAVQDQENWPALERELSRSLEKHVKMTLTVDTPQGTSRLRGFVTVINTYLQEIKLREEDDWKWIRFEDIRSIQEA</sequence>
<proteinExistence type="predicted"/>
<dbReference type="EMBL" id="JARTLD010000028">
    <property type="protein sequence ID" value="MED5017950.1"/>
    <property type="molecule type" value="Genomic_DNA"/>
</dbReference>
<comment type="caution">
    <text evidence="2">The sequence shown here is derived from an EMBL/GenBank/DDBJ whole genome shotgun (WGS) entry which is preliminary data.</text>
</comment>
<protein>
    <submittedName>
        <fullName evidence="2">YolD-like family protein</fullName>
    </submittedName>
</protein>
<evidence type="ECO:0000256" key="1">
    <source>
        <dbReference type="SAM" id="MobiDB-lite"/>
    </source>
</evidence>
<dbReference type="Proteomes" id="UP001343257">
    <property type="component" value="Unassembled WGS sequence"/>
</dbReference>
<dbReference type="RefSeq" id="WP_328277960.1">
    <property type="nucleotide sequence ID" value="NZ_JARTLD010000028.1"/>
</dbReference>
<organism evidence="2 3">
    <name type="scientific">Paenibacillus chibensis</name>
    <dbReference type="NCBI Taxonomy" id="59846"/>
    <lineage>
        <taxon>Bacteria</taxon>
        <taxon>Bacillati</taxon>
        <taxon>Bacillota</taxon>
        <taxon>Bacilli</taxon>
        <taxon>Bacillales</taxon>
        <taxon>Paenibacillaceae</taxon>
        <taxon>Paenibacillus</taxon>
    </lineage>
</organism>
<name>A0ABU6PSV2_9BACL</name>
<evidence type="ECO:0000313" key="2">
    <source>
        <dbReference type="EMBL" id="MED5017950.1"/>
    </source>
</evidence>
<reference evidence="2 3" key="1">
    <citation type="submission" date="2023-03" db="EMBL/GenBank/DDBJ databases">
        <title>Bacillus Genome Sequencing.</title>
        <authorList>
            <person name="Dunlap C."/>
        </authorList>
    </citation>
    <scope>NUCLEOTIDE SEQUENCE [LARGE SCALE GENOMIC DNA]</scope>
    <source>
        <strain evidence="2 3">NRS-52</strain>
    </source>
</reference>
<accession>A0ABU6PSV2</accession>
<evidence type="ECO:0000313" key="3">
    <source>
        <dbReference type="Proteomes" id="UP001343257"/>
    </source>
</evidence>